<reference evidence="13 14" key="1">
    <citation type="submission" date="2016-10" db="EMBL/GenBank/DDBJ databases">
        <authorList>
            <person name="de Groot N.N."/>
        </authorList>
    </citation>
    <scope>NUCLEOTIDE SEQUENCE [LARGE SCALE GENOMIC DNA]</scope>
    <source>
        <strain evidence="13 14">DSM 16199</strain>
    </source>
</reference>
<dbReference type="InterPro" id="IPR011102">
    <property type="entry name" value="Sig_transdc_His_kinase_HWE"/>
</dbReference>
<dbReference type="Gene3D" id="3.30.565.10">
    <property type="entry name" value="Histidine kinase-like ATPase, C-terminal domain"/>
    <property type="match status" value="1"/>
</dbReference>
<evidence type="ECO:0000259" key="12">
    <source>
        <dbReference type="PROSITE" id="PS50123"/>
    </source>
</evidence>
<dbReference type="GO" id="GO:0008984">
    <property type="term" value="F:protein-glutamate methylesterase activity"/>
    <property type="evidence" value="ECO:0007669"/>
    <property type="project" value="InterPro"/>
</dbReference>
<dbReference type="PANTHER" id="PTHR24422:SF10">
    <property type="entry name" value="CHEMOTAXIS PROTEIN METHYLTRANSFERASE 2"/>
    <property type="match status" value="1"/>
</dbReference>
<dbReference type="InterPro" id="IPR035909">
    <property type="entry name" value="CheB_C"/>
</dbReference>
<protein>
    <recommendedName>
        <fullName evidence="2">histidine kinase</fullName>
        <ecNumber evidence="2">2.7.13.3</ecNumber>
    </recommendedName>
</protein>
<dbReference type="GO" id="GO:0006935">
    <property type="term" value="P:chemotaxis"/>
    <property type="evidence" value="ECO:0007669"/>
    <property type="project" value="UniProtKB-UniRule"/>
</dbReference>
<feature type="active site" evidence="8">
    <location>
        <position position="142"/>
    </location>
</feature>
<feature type="domain" description="CheR-type methyltransferase" evidence="12">
    <location>
        <begin position="214"/>
        <end position="474"/>
    </location>
</feature>
<dbReference type="Pfam" id="PF01739">
    <property type="entry name" value="CheR"/>
    <property type="match status" value="1"/>
</dbReference>
<dbReference type="EMBL" id="FOTF01000004">
    <property type="protein sequence ID" value="SFK91710.1"/>
    <property type="molecule type" value="Genomic_DNA"/>
</dbReference>
<dbReference type="OrthoDB" id="9816309at2"/>
<organism evidence="13 14">
    <name type="scientific">Loktanella salsilacus</name>
    <dbReference type="NCBI Taxonomy" id="195913"/>
    <lineage>
        <taxon>Bacteria</taxon>
        <taxon>Pseudomonadati</taxon>
        <taxon>Pseudomonadota</taxon>
        <taxon>Alphaproteobacteria</taxon>
        <taxon>Rhodobacterales</taxon>
        <taxon>Roseobacteraceae</taxon>
        <taxon>Loktanella</taxon>
    </lineage>
</organism>
<keyword evidence="6" id="KW-0418">Kinase</keyword>
<dbReference type="Pfam" id="PF13596">
    <property type="entry name" value="PAS_10"/>
    <property type="match status" value="1"/>
</dbReference>
<dbReference type="STRING" id="195913.SAMN04488004_10483"/>
<dbReference type="InterPro" id="IPR050903">
    <property type="entry name" value="Bact_Chemotaxis_MeTrfase"/>
</dbReference>
<keyword evidence="14" id="KW-1185">Reference proteome</keyword>
<keyword evidence="5" id="KW-0547">Nucleotide-binding</keyword>
<dbReference type="Gene3D" id="3.40.50.150">
    <property type="entry name" value="Vaccinia Virus protein VP39"/>
    <property type="match status" value="1"/>
</dbReference>
<dbReference type="Pfam" id="PF01339">
    <property type="entry name" value="CheB_methylest"/>
    <property type="match status" value="1"/>
</dbReference>
<dbReference type="InterPro" id="IPR029063">
    <property type="entry name" value="SAM-dependent_MTases_sf"/>
</dbReference>
<dbReference type="Pfam" id="PF08448">
    <property type="entry name" value="PAS_4"/>
    <property type="match status" value="1"/>
</dbReference>
<evidence type="ECO:0000256" key="9">
    <source>
        <dbReference type="SAM" id="Coils"/>
    </source>
</evidence>
<feature type="domain" description="CheB-type methylesterase" evidence="11">
    <location>
        <begin position="11"/>
        <end position="193"/>
    </location>
</feature>
<dbReference type="InterPro" id="IPR022641">
    <property type="entry name" value="CheR_N"/>
</dbReference>
<dbReference type="RefSeq" id="WP_090186214.1">
    <property type="nucleotide sequence ID" value="NZ_FOTF01000004.1"/>
</dbReference>
<dbReference type="InterPro" id="IPR013656">
    <property type="entry name" value="PAS_4"/>
</dbReference>
<sequence length="1159" mass="129390">MTRLTDQTTTDHDGLIIVGIGASAGGLEAIQGLLEYLPDQHRMAIVIVQHLDPHHDSLMQELLSRQTKSPVVTAYEGCPVHEGHIYLIAPGDILTIADSRFHTEKFQEPRGVRRPIDDFLISLARHSGLNAVGIILSGTGSDNSVGISDIKNNGGLVLVQRPEEAKYDGMPRNAIATGACDLILPVAEIAPVLEDFFARIQNFAIEEPSDSDFIQRVMRHLRHRVGHDFTEYKPGTLLRRIAVRMSILGQERASEYLRYLIDDPREADLLFDSILINVTSFFRDEDTFRELRDVTLPDLIARAGSEGDLRIWVAGCATGEEAYSYGIALLEVMERLNVWPSLSIFGTDIDEGALRVARAGHYSTENVSHMPTDLVQKYFRPNANGYSVNERLRNIIRFSNQSLIKDPPFSQIDLLSCRNVMIYFQTSLQDSVAKAFHYSLRENGILVLGNSESIPRVHDLFEETSRNHHIFRRMPGPPSRLELRAADGIFDKANDNNLSSVTQPETAPGAPELMQHFAPPYMVLTMQGDLLYTSEKASKYLQVGAGRPQLSILKLIRPELNTTLARLLRLDQKLDQNQSITFSGALDDKPVRLRITGRKTDDRQILIAFEALATDDVDAALTSQMVGQDNEEYLRQLESELDDVRGQLTSATEKLETSNEELKSSNEEMMSMNEELQSANEELTTTNDELNAKIAEIRDAHADMANFIASSKISTIFLDSKLRLRRFTPEARNQFRFVSGDVGRPLDDIGSDLDVFAILDDCRKVLETQTMIETDYDSRNGQAFRARIVPFESDRSTQGGIVLSLFDVTELRVLAQEAEHQRGLSVQRLAEIEDLYNGSPLAMGMLSHDLVYMRANERLAKIAGFEVDELIGKTLGSMSPALRDVIEPIAREVLDNRTRIENKQLRGGTADNPGQERVWETDWYPVFHDGGLTGVGLNVRDITEQVQLQFELRRVMQELQHRVKNMLANVLALVSRASRDATVDRDVFTALARRIQALAQTHKLLTQSNWASANLSQILAPELTAVYGADRVELKGPEIIVNARAALSLGMAVHELATNAAKYGAFSNPQGKVRLNWLRQDDGESDTYIFTWTETGGPAPTVSGDDGFGTQLIKSTITGSLNGNVEFHWEPEGLRCVLQIPVNALIEIPHESLFNSLEI</sequence>
<dbReference type="InterPro" id="IPR036890">
    <property type="entry name" value="HATPase_C_sf"/>
</dbReference>
<dbReference type="SUPFAM" id="SSF55785">
    <property type="entry name" value="PYP-like sensor domain (PAS domain)"/>
    <property type="match status" value="1"/>
</dbReference>
<dbReference type="EC" id="2.7.13.3" evidence="2"/>
<evidence type="ECO:0000313" key="14">
    <source>
        <dbReference type="Proteomes" id="UP000199550"/>
    </source>
</evidence>
<dbReference type="GO" id="GO:0004673">
    <property type="term" value="F:protein histidine kinase activity"/>
    <property type="evidence" value="ECO:0007669"/>
    <property type="project" value="UniProtKB-EC"/>
</dbReference>
<evidence type="ECO:0000256" key="5">
    <source>
        <dbReference type="ARBA" id="ARBA00022741"/>
    </source>
</evidence>
<dbReference type="GO" id="GO:0005524">
    <property type="term" value="F:ATP binding"/>
    <property type="evidence" value="ECO:0007669"/>
    <property type="project" value="UniProtKB-KW"/>
</dbReference>
<dbReference type="SUPFAM" id="SSF53335">
    <property type="entry name" value="S-adenosyl-L-methionine-dependent methyltransferases"/>
    <property type="match status" value="1"/>
</dbReference>
<dbReference type="PROSITE" id="PS50122">
    <property type="entry name" value="CHEB"/>
    <property type="match status" value="1"/>
</dbReference>
<feature type="domain" description="PAS" evidence="10">
    <location>
        <begin position="828"/>
        <end position="908"/>
    </location>
</feature>
<proteinExistence type="predicted"/>
<feature type="active site" evidence="8">
    <location>
        <position position="50"/>
    </location>
</feature>
<evidence type="ECO:0000256" key="3">
    <source>
        <dbReference type="ARBA" id="ARBA00022553"/>
    </source>
</evidence>
<evidence type="ECO:0000256" key="4">
    <source>
        <dbReference type="ARBA" id="ARBA00022679"/>
    </source>
</evidence>
<dbReference type="Proteomes" id="UP000199550">
    <property type="component" value="Unassembled WGS sequence"/>
</dbReference>
<evidence type="ECO:0000256" key="6">
    <source>
        <dbReference type="ARBA" id="ARBA00022777"/>
    </source>
</evidence>
<keyword evidence="8" id="KW-0378">Hydrolase</keyword>
<dbReference type="Pfam" id="PF07536">
    <property type="entry name" value="HWE_HK"/>
    <property type="match status" value="1"/>
</dbReference>
<dbReference type="SMART" id="SM00138">
    <property type="entry name" value="MeTrc"/>
    <property type="match status" value="1"/>
</dbReference>
<feature type="coiled-coil region" evidence="9">
    <location>
        <begin position="634"/>
        <end position="700"/>
    </location>
</feature>
<dbReference type="CDD" id="cd16434">
    <property type="entry name" value="CheB-CheR_fusion"/>
    <property type="match status" value="1"/>
</dbReference>
<keyword evidence="9" id="KW-0175">Coiled coil</keyword>
<gene>
    <name evidence="13" type="ORF">SAMN04488004_10483</name>
</gene>
<dbReference type="AlphaFoldDB" id="A0A1I4DG11"/>
<comment type="catalytic activity">
    <reaction evidence="1">
        <text>ATP + protein L-histidine = ADP + protein N-phospho-L-histidine.</text>
        <dbReference type="EC" id="2.7.13.3"/>
    </reaction>
</comment>
<accession>A0A1I4DG11</accession>
<evidence type="ECO:0000313" key="13">
    <source>
        <dbReference type="EMBL" id="SFK91710.1"/>
    </source>
</evidence>
<dbReference type="PANTHER" id="PTHR24422">
    <property type="entry name" value="CHEMOTAXIS PROTEIN METHYLTRANSFERASE"/>
    <property type="match status" value="1"/>
</dbReference>
<evidence type="ECO:0000259" key="10">
    <source>
        <dbReference type="PROSITE" id="PS50112"/>
    </source>
</evidence>
<dbReference type="PRINTS" id="PR00996">
    <property type="entry name" value="CHERMTFRASE"/>
</dbReference>
<evidence type="ECO:0000259" key="11">
    <source>
        <dbReference type="PROSITE" id="PS50122"/>
    </source>
</evidence>
<keyword evidence="7" id="KW-0067">ATP-binding</keyword>
<dbReference type="GO" id="GO:0008757">
    <property type="term" value="F:S-adenosylmethionine-dependent methyltransferase activity"/>
    <property type="evidence" value="ECO:0007669"/>
    <property type="project" value="InterPro"/>
</dbReference>
<dbReference type="GO" id="GO:0005737">
    <property type="term" value="C:cytoplasm"/>
    <property type="evidence" value="ECO:0007669"/>
    <property type="project" value="InterPro"/>
</dbReference>
<feature type="active site" evidence="8">
    <location>
        <position position="23"/>
    </location>
</feature>
<dbReference type="InterPro" id="IPR035965">
    <property type="entry name" value="PAS-like_dom_sf"/>
</dbReference>
<dbReference type="Pfam" id="PF03705">
    <property type="entry name" value="CheR_N"/>
    <property type="match status" value="1"/>
</dbReference>
<dbReference type="InterPro" id="IPR000014">
    <property type="entry name" value="PAS"/>
</dbReference>
<name>A0A1I4DG11_9RHOB</name>
<evidence type="ECO:0000256" key="2">
    <source>
        <dbReference type="ARBA" id="ARBA00012438"/>
    </source>
</evidence>
<dbReference type="InterPro" id="IPR000780">
    <property type="entry name" value="CheR_MeTrfase"/>
</dbReference>
<dbReference type="NCBIfam" id="TIGR00229">
    <property type="entry name" value="sensory_box"/>
    <property type="match status" value="1"/>
</dbReference>
<dbReference type="Gene3D" id="3.40.50.180">
    <property type="entry name" value="Methylesterase CheB, C-terminal domain"/>
    <property type="match status" value="1"/>
</dbReference>
<dbReference type="PROSITE" id="PS50123">
    <property type="entry name" value="CHER"/>
    <property type="match status" value="1"/>
</dbReference>
<evidence type="ECO:0000256" key="1">
    <source>
        <dbReference type="ARBA" id="ARBA00000085"/>
    </source>
</evidence>
<dbReference type="SUPFAM" id="SSF52738">
    <property type="entry name" value="Methylesterase CheB, C-terminal domain"/>
    <property type="match status" value="1"/>
</dbReference>
<keyword evidence="4" id="KW-0808">Transferase</keyword>
<dbReference type="GO" id="GO:0000156">
    <property type="term" value="F:phosphorelay response regulator activity"/>
    <property type="evidence" value="ECO:0007669"/>
    <property type="project" value="InterPro"/>
</dbReference>
<keyword evidence="8" id="KW-0145">Chemotaxis</keyword>
<dbReference type="SMART" id="SM00911">
    <property type="entry name" value="HWE_HK"/>
    <property type="match status" value="1"/>
</dbReference>
<dbReference type="InterPro" id="IPR022642">
    <property type="entry name" value="CheR_C"/>
</dbReference>
<dbReference type="PROSITE" id="PS50112">
    <property type="entry name" value="PAS"/>
    <property type="match status" value="1"/>
</dbReference>
<evidence type="ECO:0000256" key="8">
    <source>
        <dbReference type="PROSITE-ProRule" id="PRU00050"/>
    </source>
</evidence>
<evidence type="ECO:0000256" key="7">
    <source>
        <dbReference type="ARBA" id="ARBA00022840"/>
    </source>
</evidence>
<dbReference type="Gene3D" id="3.30.450.20">
    <property type="entry name" value="PAS domain"/>
    <property type="match status" value="2"/>
</dbReference>
<dbReference type="SUPFAM" id="SSF55874">
    <property type="entry name" value="ATPase domain of HSP90 chaperone/DNA topoisomerase II/histidine kinase"/>
    <property type="match status" value="1"/>
</dbReference>
<dbReference type="InterPro" id="IPR000673">
    <property type="entry name" value="Sig_transdc_resp-reg_Me-estase"/>
</dbReference>
<dbReference type="SUPFAM" id="SSF47757">
    <property type="entry name" value="Chemotaxis receptor methyltransferase CheR, N-terminal domain"/>
    <property type="match status" value="1"/>
</dbReference>
<keyword evidence="3" id="KW-0597">Phosphoprotein</keyword>